<name>A0A367WWK3_9PROT</name>
<dbReference type="AlphaFoldDB" id="A0A367WWK3"/>
<dbReference type="RefSeq" id="WP_114089805.1">
    <property type="nucleotide sequence ID" value="NZ_JPWH01000019.1"/>
</dbReference>
<dbReference type="InterPro" id="IPR010332">
    <property type="entry name" value="ATPase_terminase-su_N"/>
</dbReference>
<feature type="domain" description="Terminase ATPase subunit N-terminal" evidence="2">
    <location>
        <begin position="9"/>
        <end position="63"/>
    </location>
</feature>
<dbReference type="Proteomes" id="UP000252517">
    <property type="component" value="Unassembled WGS sequence"/>
</dbReference>
<dbReference type="Pfam" id="PF06056">
    <property type="entry name" value="Terminase_5"/>
    <property type="match status" value="1"/>
</dbReference>
<sequence>MTHTDASRRMEARNLYHQAYSVAEIAKRLGVPYGTVDAWKRRDKWDETPLVVKMESAVDVRLLRLIAKEEKTETDLKEIDQLGILLERTSRIQKYERTGKEADLNPKIENRNEAKKQKAKGKQKNFLSEEQVQKLVNAFEDGLYDYQIEWGAAKKYRERNILKSRQIGATWYFAREALIDAITTGDNQIFLSASKAQAHVFKQYILDFVREVTDVELKGDPIVLWNGATLYFLGTNSKTAQSYHGHVYLDEYAWISKFLEFRKVASAMATHKKWRKTYFSTPSTINHDANAFWSGEAFNKGRAKADRATFDVSHEALKHGAVGPDGQFRQMVTIMDAVASGCDLFDIDQLKREYNDQDFRNLFMCEWVDDTASYFLFDELRKCMVDAWEVWEKDFAPFADRPLGNLPVWIGYDPSEGGDQASIVVVAPPQHSKGKYRVVEKINATGSDWAAQAEIIRRLTQRYNVQHIGIDATQIGSGVFQLVQAFFPAAVPIKYSAEVKTRLVLKAKHLISKGMLQFDLGWSDVCMAFMSIRKTSTASGGQMTFAASRSKETGHADVAWSIMHAIDRIDFLDFNETGVSVGADSQRRSIVEIC</sequence>
<organism evidence="4 5">
    <name type="scientific">Thalassospira profundimaris</name>
    <dbReference type="NCBI Taxonomy" id="502049"/>
    <lineage>
        <taxon>Bacteria</taxon>
        <taxon>Pseudomonadati</taxon>
        <taxon>Pseudomonadota</taxon>
        <taxon>Alphaproteobacteria</taxon>
        <taxon>Rhodospirillales</taxon>
        <taxon>Thalassospiraceae</taxon>
        <taxon>Thalassospira</taxon>
    </lineage>
</organism>
<dbReference type="Pfam" id="PF17289">
    <property type="entry name" value="Terminase_6C"/>
    <property type="match status" value="1"/>
</dbReference>
<protein>
    <recommendedName>
        <fullName evidence="6">Oxidoreductase</fullName>
    </recommendedName>
</protein>
<reference evidence="4 5" key="1">
    <citation type="submission" date="2014-07" db="EMBL/GenBank/DDBJ databases">
        <title>Draft genome sequence of Thalassospira profundimaris S25-3-2.</title>
        <authorList>
            <person name="Lai Q."/>
            <person name="Shao Z."/>
        </authorList>
    </citation>
    <scope>NUCLEOTIDE SEQUENCE [LARGE SCALE GENOMIC DNA]</scope>
    <source>
        <strain evidence="4 5">S25-3-2</strain>
    </source>
</reference>
<dbReference type="EMBL" id="JPWH01000019">
    <property type="protein sequence ID" value="RCK44812.1"/>
    <property type="molecule type" value="Genomic_DNA"/>
</dbReference>
<evidence type="ECO:0000259" key="2">
    <source>
        <dbReference type="Pfam" id="PF06056"/>
    </source>
</evidence>
<proteinExistence type="predicted"/>
<dbReference type="Pfam" id="PF03237">
    <property type="entry name" value="Terminase_6N"/>
    <property type="match status" value="1"/>
</dbReference>
<evidence type="ECO:0000256" key="1">
    <source>
        <dbReference type="ARBA" id="ARBA00022612"/>
    </source>
</evidence>
<comment type="caution">
    <text evidence="4">The sequence shown here is derived from an EMBL/GenBank/DDBJ whole genome shotgun (WGS) entry which is preliminary data.</text>
</comment>
<dbReference type="Gene3D" id="3.40.50.300">
    <property type="entry name" value="P-loop containing nucleotide triphosphate hydrolases"/>
    <property type="match status" value="1"/>
</dbReference>
<dbReference type="OrthoDB" id="9809317at2"/>
<evidence type="ECO:0000259" key="3">
    <source>
        <dbReference type="Pfam" id="PF17289"/>
    </source>
</evidence>
<evidence type="ECO:0008006" key="6">
    <source>
        <dbReference type="Google" id="ProtNLM"/>
    </source>
</evidence>
<evidence type="ECO:0000313" key="4">
    <source>
        <dbReference type="EMBL" id="RCK44812.1"/>
    </source>
</evidence>
<dbReference type="InterPro" id="IPR035421">
    <property type="entry name" value="Terminase_6C"/>
</dbReference>
<accession>A0A367WWK3</accession>
<gene>
    <name evidence="4" type="ORF">TH25_19335</name>
</gene>
<dbReference type="Gene3D" id="3.30.420.240">
    <property type="match status" value="1"/>
</dbReference>
<keyword evidence="1" id="KW-1188">Viral release from host cell</keyword>
<feature type="domain" description="Terminase large subunit gp17-like C-terminal" evidence="3">
    <location>
        <begin position="410"/>
        <end position="566"/>
    </location>
</feature>
<dbReference type="InterPro" id="IPR027417">
    <property type="entry name" value="P-loop_NTPase"/>
</dbReference>
<evidence type="ECO:0000313" key="5">
    <source>
        <dbReference type="Proteomes" id="UP000252517"/>
    </source>
</evidence>